<proteinExistence type="predicted"/>
<dbReference type="InterPro" id="IPR008207">
    <property type="entry name" value="Sig_transdc_His_kin_Hpt_dom"/>
</dbReference>
<dbReference type="GO" id="GO:0000160">
    <property type="term" value="P:phosphorelay signal transduction system"/>
    <property type="evidence" value="ECO:0007669"/>
    <property type="project" value="InterPro"/>
</dbReference>
<accession>A0A238XMT0</accession>
<evidence type="ECO:0000259" key="2">
    <source>
        <dbReference type="PROSITE" id="PS50894"/>
    </source>
</evidence>
<organism evidence="3 4">
    <name type="scientific">Lutibacter flavus</name>
    <dbReference type="NCBI Taxonomy" id="691689"/>
    <lineage>
        <taxon>Bacteria</taxon>
        <taxon>Pseudomonadati</taxon>
        <taxon>Bacteroidota</taxon>
        <taxon>Flavobacteriia</taxon>
        <taxon>Flavobacteriales</taxon>
        <taxon>Flavobacteriaceae</taxon>
        <taxon>Lutibacter</taxon>
    </lineage>
</organism>
<keyword evidence="1" id="KW-0597">Phosphoprotein</keyword>
<feature type="modified residue" description="Phosphohistidine" evidence="1">
    <location>
        <position position="57"/>
    </location>
</feature>
<dbReference type="Gene3D" id="1.20.120.160">
    <property type="entry name" value="HPT domain"/>
    <property type="match status" value="1"/>
</dbReference>
<dbReference type="Proteomes" id="UP000198412">
    <property type="component" value="Unassembled WGS sequence"/>
</dbReference>
<dbReference type="InterPro" id="IPR036641">
    <property type="entry name" value="HPT_dom_sf"/>
</dbReference>
<dbReference type="Pfam" id="PF01627">
    <property type="entry name" value="Hpt"/>
    <property type="match status" value="1"/>
</dbReference>
<name>A0A238XMT0_9FLAO</name>
<keyword evidence="4" id="KW-1185">Reference proteome</keyword>
<dbReference type="PROSITE" id="PS50894">
    <property type="entry name" value="HPT"/>
    <property type="match status" value="1"/>
</dbReference>
<dbReference type="SUPFAM" id="SSF47226">
    <property type="entry name" value="Histidine-containing phosphotransfer domain, HPT domain"/>
    <property type="match status" value="1"/>
</dbReference>
<dbReference type="RefSeq" id="WP_089378240.1">
    <property type="nucleotide sequence ID" value="NZ_FZNX01000003.1"/>
</dbReference>
<sequence>MIYEKPNLNYLKEISGGDLEFEEKLLIIVKKELPEEINSYKKFLNENNFKQAAELVHKIKHKISILGLEKSYQVAIDYEEELKQDNLNLKLEFEEILNSMICFIKMV</sequence>
<gene>
    <name evidence="3" type="ORF">SAMN04488111_1934</name>
</gene>
<evidence type="ECO:0000313" key="3">
    <source>
        <dbReference type="EMBL" id="SNR59898.1"/>
    </source>
</evidence>
<reference evidence="4" key="1">
    <citation type="submission" date="2017-06" db="EMBL/GenBank/DDBJ databases">
        <authorList>
            <person name="Varghese N."/>
            <person name="Submissions S."/>
        </authorList>
    </citation>
    <scope>NUCLEOTIDE SEQUENCE [LARGE SCALE GENOMIC DNA]</scope>
    <source>
        <strain evidence="4">DSM 27993</strain>
    </source>
</reference>
<evidence type="ECO:0000313" key="4">
    <source>
        <dbReference type="Proteomes" id="UP000198412"/>
    </source>
</evidence>
<evidence type="ECO:0000256" key="1">
    <source>
        <dbReference type="PROSITE-ProRule" id="PRU00110"/>
    </source>
</evidence>
<dbReference type="OrthoDB" id="1441381at2"/>
<dbReference type="GO" id="GO:0004672">
    <property type="term" value="F:protein kinase activity"/>
    <property type="evidence" value="ECO:0007669"/>
    <property type="project" value="UniProtKB-ARBA"/>
</dbReference>
<dbReference type="EMBL" id="FZNX01000003">
    <property type="protein sequence ID" value="SNR59898.1"/>
    <property type="molecule type" value="Genomic_DNA"/>
</dbReference>
<protein>
    <submittedName>
        <fullName evidence="3">Hpt domain-containing protein</fullName>
    </submittedName>
</protein>
<dbReference type="AlphaFoldDB" id="A0A238XMT0"/>
<feature type="domain" description="HPt" evidence="2">
    <location>
        <begin position="18"/>
        <end position="107"/>
    </location>
</feature>